<dbReference type="RefSeq" id="WP_024738752.1">
    <property type="nucleotide sequence ID" value="NZ_JAINVB010000002.1"/>
</dbReference>
<organism evidence="1 2">
    <name type="scientific">Clostridium symbiosum</name>
    <name type="common">Bacteroides symbiosus</name>
    <dbReference type="NCBI Taxonomy" id="1512"/>
    <lineage>
        <taxon>Bacteria</taxon>
        <taxon>Bacillati</taxon>
        <taxon>Bacillota</taxon>
        <taxon>Clostridia</taxon>
        <taxon>Lachnospirales</taxon>
        <taxon>Lachnospiraceae</taxon>
        <taxon>Otoolea</taxon>
    </lineage>
</organism>
<name>A0AAW5FAX1_CLOSY</name>
<protein>
    <submittedName>
        <fullName evidence="1">Uncharacterized protein</fullName>
    </submittedName>
</protein>
<dbReference type="EMBL" id="JAINVB010000002">
    <property type="protein sequence ID" value="MCK0089037.1"/>
    <property type="molecule type" value="Genomic_DNA"/>
</dbReference>
<gene>
    <name evidence="1" type="ORF">K5I21_24845</name>
</gene>
<comment type="caution">
    <text evidence="1">The sequence shown here is derived from an EMBL/GenBank/DDBJ whole genome shotgun (WGS) entry which is preliminary data.</text>
</comment>
<accession>A0AAW5FAX1</accession>
<reference evidence="1" key="1">
    <citation type="journal article" date="2022" name="Cell Host Microbe">
        <title>Colonization of the live biotherapeutic product VE303 and modulation of the microbiota and metabolites in healthy volunteers.</title>
        <authorList>
            <person name="Dsouza M."/>
            <person name="Menon R."/>
            <person name="Crossette E."/>
            <person name="Bhattarai S.K."/>
            <person name="Schneider J."/>
            <person name="Kim Y.G."/>
            <person name="Reddy S."/>
            <person name="Caballero S."/>
            <person name="Felix C."/>
            <person name="Cornacchione L."/>
            <person name="Hendrickson J."/>
            <person name="Watson A.R."/>
            <person name="Minot S.S."/>
            <person name="Greenfield N."/>
            <person name="Schopf L."/>
            <person name="Szabady R."/>
            <person name="Patarroyo J."/>
            <person name="Smith W."/>
            <person name="Harrison P."/>
            <person name="Kuijper E.J."/>
            <person name="Kelly C.P."/>
            <person name="Olle B."/>
            <person name="Bobilev D."/>
            <person name="Silber J.L."/>
            <person name="Bucci V."/>
            <person name="Roberts B."/>
            <person name="Faith J."/>
            <person name="Norman J.M."/>
        </authorList>
    </citation>
    <scope>NUCLEOTIDE SEQUENCE</scope>
    <source>
        <strain evidence="1">VE303-04</strain>
    </source>
</reference>
<dbReference type="AlphaFoldDB" id="A0AAW5FAX1"/>
<evidence type="ECO:0000313" key="2">
    <source>
        <dbReference type="Proteomes" id="UP001203136"/>
    </source>
</evidence>
<dbReference type="Proteomes" id="UP001203136">
    <property type="component" value="Unassembled WGS sequence"/>
</dbReference>
<sequence length="128" mass="13745">MSLSVKPEDGEAVLFGKTVNELQSDVVVSDDEVTGTLKYVDGYVDFSSNVSEQSGNYLALKIEAEPAEAETVVELVGGTKGPVTLDDDMNIVLLIKNKDTQSIKVTTTHNEESVTKTYGLSGLTLETE</sequence>
<evidence type="ECO:0000313" key="1">
    <source>
        <dbReference type="EMBL" id="MCK0089037.1"/>
    </source>
</evidence>
<proteinExistence type="predicted"/>